<protein>
    <submittedName>
        <fullName evidence="2">Uncharacterized protein</fullName>
    </submittedName>
</protein>
<dbReference type="EMBL" id="JAACJM010000131">
    <property type="protein sequence ID" value="KAF5343928.1"/>
    <property type="molecule type" value="Genomic_DNA"/>
</dbReference>
<evidence type="ECO:0000256" key="1">
    <source>
        <dbReference type="SAM" id="SignalP"/>
    </source>
</evidence>
<dbReference type="Gene3D" id="2.120.10.70">
    <property type="entry name" value="Fucose-specific lectin"/>
    <property type="match status" value="1"/>
</dbReference>
<dbReference type="AlphaFoldDB" id="A0A8H5CN54"/>
<evidence type="ECO:0000313" key="3">
    <source>
        <dbReference type="Proteomes" id="UP000559256"/>
    </source>
</evidence>
<evidence type="ECO:0000313" key="2">
    <source>
        <dbReference type="EMBL" id="KAF5343928.1"/>
    </source>
</evidence>
<gene>
    <name evidence="2" type="ORF">D9758_012126</name>
</gene>
<reference evidence="2 3" key="1">
    <citation type="journal article" date="2020" name="ISME J.">
        <title>Uncovering the hidden diversity of litter-decomposition mechanisms in mushroom-forming fungi.</title>
        <authorList>
            <person name="Floudas D."/>
            <person name="Bentzer J."/>
            <person name="Ahren D."/>
            <person name="Johansson T."/>
            <person name="Persson P."/>
            <person name="Tunlid A."/>
        </authorList>
    </citation>
    <scope>NUCLEOTIDE SEQUENCE [LARGE SCALE GENOMIC DNA]</scope>
    <source>
        <strain evidence="2 3">CBS 291.85</strain>
    </source>
</reference>
<sequence length="187" mass="20053">MLLKTLFLSIILSSIASGLSAPAEDHNITLASKATNIHPVSVPTSKGGIEQLCVNGPFDLGSTFCDITLVPASEVLSGTPFAVVNSLVTPNVYTEFRLYYLSKTLVLSELIWTPATNIRFGANCADCLTQYGFQVEPSSVQSLYAMINPSSLTSYVRVGFISPGSPNTISEAILNKNTNKWTLSTLL</sequence>
<proteinExistence type="predicted"/>
<feature type="signal peptide" evidence="1">
    <location>
        <begin position="1"/>
        <end position="18"/>
    </location>
</feature>
<feature type="chain" id="PRO_5034617558" evidence="1">
    <location>
        <begin position="19"/>
        <end position="187"/>
    </location>
</feature>
<accession>A0A8H5CN54</accession>
<organism evidence="2 3">
    <name type="scientific">Tetrapyrgos nigripes</name>
    <dbReference type="NCBI Taxonomy" id="182062"/>
    <lineage>
        <taxon>Eukaryota</taxon>
        <taxon>Fungi</taxon>
        <taxon>Dikarya</taxon>
        <taxon>Basidiomycota</taxon>
        <taxon>Agaricomycotina</taxon>
        <taxon>Agaricomycetes</taxon>
        <taxon>Agaricomycetidae</taxon>
        <taxon>Agaricales</taxon>
        <taxon>Marasmiineae</taxon>
        <taxon>Marasmiaceae</taxon>
        <taxon>Tetrapyrgos</taxon>
    </lineage>
</organism>
<dbReference type="OrthoDB" id="407298at2759"/>
<comment type="caution">
    <text evidence="2">The sequence shown here is derived from an EMBL/GenBank/DDBJ whole genome shotgun (WGS) entry which is preliminary data.</text>
</comment>
<keyword evidence="1" id="KW-0732">Signal</keyword>
<dbReference type="Proteomes" id="UP000559256">
    <property type="component" value="Unassembled WGS sequence"/>
</dbReference>
<name>A0A8H5CN54_9AGAR</name>
<keyword evidence="3" id="KW-1185">Reference proteome</keyword>